<dbReference type="EMBL" id="MDYN01000025">
    <property type="protein sequence ID" value="OQD81801.1"/>
    <property type="molecule type" value="Genomic_DNA"/>
</dbReference>
<dbReference type="AlphaFoldDB" id="A0A1V6PXU6"/>
<feature type="region of interest" description="Disordered" evidence="1">
    <location>
        <begin position="115"/>
        <end position="136"/>
    </location>
</feature>
<evidence type="ECO:0000313" key="3">
    <source>
        <dbReference type="Proteomes" id="UP000191672"/>
    </source>
</evidence>
<organism evidence="2 3">
    <name type="scientific">Penicillium antarcticum</name>
    <dbReference type="NCBI Taxonomy" id="416450"/>
    <lineage>
        <taxon>Eukaryota</taxon>
        <taxon>Fungi</taxon>
        <taxon>Dikarya</taxon>
        <taxon>Ascomycota</taxon>
        <taxon>Pezizomycotina</taxon>
        <taxon>Eurotiomycetes</taxon>
        <taxon>Eurotiomycetidae</taxon>
        <taxon>Eurotiales</taxon>
        <taxon>Aspergillaceae</taxon>
        <taxon>Penicillium</taxon>
    </lineage>
</organism>
<gene>
    <name evidence="2" type="ORF">PENANT_c025G00654</name>
</gene>
<dbReference type="Proteomes" id="UP000191672">
    <property type="component" value="Unassembled WGS sequence"/>
</dbReference>
<feature type="compositionally biased region" description="Pro residues" evidence="1">
    <location>
        <begin position="545"/>
        <end position="557"/>
    </location>
</feature>
<feature type="region of interest" description="Disordered" evidence="1">
    <location>
        <begin position="485"/>
        <end position="577"/>
    </location>
</feature>
<evidence type="ECO:0000256" key="1">
    <source>
        <dbReference type="SAM" id="MobiDB-lite"/>
    </source>
</evidence>
<feature type="region of interest" description="Disordered" evidence="1">
    <location>
        <begin position="1"/>
        <end position="30"/>
    </location>
</feature>
<feature type="region of interest" description="Disordered" evidence="1">
    <location>
        <begin position="324"/>
        <end position="364"/>
    </location>
</feature>
<protein>
    <submittedName>
        <fullName evidence="2">Uncharacterized protein</fullName>
    </submittedName>
</protein>
<dbReference type="STRING" id="416450.A0A1V6PXU6"/>
<name>A0A1V6PXU6_9EURO</name>
<feature type="compositionally biased region" description="Low complexity" evidence="1">
    <location>
        <begin position="496"/>
        <end position="508"/>
    </location>
</feature>
<feature type="compositionally biased region" description="Basic residues" evidence="1">
    <location>
        <begin position="329"/>
        <end position="347"/>
    </location>
</feature>
<comment type="caution">
    <text evidence="2">The sequence shown here is derived from an EMBL/GenBank/DDBJ whole genome shotgun (WGS) entry which is preliminary data.</text>
</comment>
<proteinExistence type="predicted"/>
<reference evidence="3" key="1">
    <citation type="journal article" date="2017" name="Nat. Microbiol.">
        <title>Global analysis of biosynthetic gene clusters reveals vast potential of secondary metabolite production in Penicillium species.</title>
        <authorList>
            <person name="Nielsen J.C."/>
            <person name="Grijseels S."/>
            <person name="Prigent S."/>
            <person name="Ji B."/>
            <person name="Dainat J."/>
            <person name="Nielsen K.F."/>
            <person name="Frisvad J.C."/>
            <person name="Workman M."/>
            <person name="Nielsen J."/>
        </authorList>
    </citation>
    <scope>NUCLEOTIDE SEQUENCE [LARGE SCALE GENOMIC DNA]</scope>
    <source>
        <strain evidence="3">IBT 31811</strain>
    </source>
</reference>
<sequence>MSPSEVRPSAKELGDNGFPSTSDAAPASNILVPTHGKATSAVFNHSQLPEYTTIIEPVRDSECHPLPFEAPVPHPVSSEPLSPVHNPLFSEAHQPLESSSPDSVEQLNTYRLVSSTQSTTVPGLTPARDIQPDRTTVNPKYGVTQFAWDQIESHLRFIERITNIRAERIIPNINMPDTNSEVFDLYYSLAEQCEALEIEIGLPPSPSLPENTQSVAKLPAIARLNFYREELGREKIGSPPSACDFHRGPRPDSIKVRGLHFLGQYCKRLTDVKEAFDEEAEGLRACVIKKYEAERDDPNNSTVSDINTELIDALVAKVERGEATTVRLPQKKKKRNKGIKKRRKPAKKGNQENTPGLPPQCQPQFESEAAAPCEFDTEVAVEPKEKALKEKNNRKGGKAAKVMAAQVRVGRYLTQESSEAETDSFAADTEHLSKAKSMAMVSEEKLGAPVPGNFIYESDTDSRAVIPTPGSSEPFTGLAALSQEISTDPPLPLPAGRPSTGRRSTGRSSLERDSTTKKHGKLERALVSSVSIGNAEKMIGAEDPTPSPPTPPIPTPPQKLAALSTAESGSANPDEIDADARGIEGETATWSLLMNPWARPDTAAGRLLDAQYHRSGVQIVSSEEAVTREERLTEPEGSCRASGFGDCCHCLGTHGASAELLSEHPDGALIRPWVPR</sequence>
<accession>A0A1V6PXU6</accession>
<keyword evidence="3" id="KW-1185">Reference proteome</keyword>
<evidence type="ECO:0000313" key="2">
    <source>
        <dbReference type="EMBL" id="OQD81801.1"/>
    </source>
</evidence>